<comment type="subcellular location">
    <subcellularLocation>
        <location evidence="1">Cell surface</location>
    </subcellularLocation>
</comment>
<dbReference type="eggNOG" id="COG3291">
    <property type="taxonomic scope" value="Bacteria"/>
</dbReference>
<keyword evidence="3" id="KW-1133">Transmembrane helix</keyword>
<dbReference type="GO" id="GO:0009986">
    <property type="term" value="C:cell surface"/>
    <property type="evidence" value="ECO:0007669"/>
    <property type="project" value="UniProtKB-SubCell"/>
</dbReference>
<organism evidence="4 5">
    <name type="scientific">Bacillus selenitireducens (strain ATCC 700615 / DSM 15326 / MLS10)</name>
    <dbReference type="NCBI Taxonomy" id="439292"/>
    <lineage>
        <taxon>Bacteria</taxon>
        <taxon>Bacillati</taxon>
        <taxon>Bacillota</taxon>
        <taxon>Bacilli</taxon>
        <taxon>Bacillales</taxon>
        <taxon>Bacillaceae</taxon>
        <taxon>Salisediminibacterium</taxon>
    </lineage>
</organism>
<keyword evidence="5" id="KW-1185">Reference proteome</keyword>
<dbReference type="Proteomes" id="UP000000271">
    <property type="component" value="Chromosome"/>
</dbReference>
<evidence type="ECO:0000256" key="3">
    <source>
        <dbReference type="SAM" id="Phobius"/>
    </source>
</evidence>
<dbReference type="STRING" id="439292.Bsel_0998"/>
<dbReference type="Pfam" id="PF07963">
    <property type="entry name" value="N_methyl"/>
    <property type="match status" value="1"/>
</dbReference>
<dbReference type="PROSITE" id="PS00409">
    <property type="entry name" value="PROKAR_NTER_METHYL"/>
    <property type="match status" value="1"/>
</dbReference>
<feature type="transmembrane region" description="Helical" evidence="3">
    <location>
        <begin position="12"/>
        <end position="34"/>
    </location>
</feature>
<name>D6Y0C8_BACIE</name>
<keyword evidence="3" id="KW-0472">Membrane</keyword>
<dbReference type="KEGG" id="bse:Bsel_0998"/>
<evidence type="ECO:0000313" key="4">
    <source>
        <dbReference type="EMBL" id="ADH98519.1"/>
    </source>
</evidence>
<evidence type="ECO:0000256" key="2">
    <source>
        <dbReference type="ARBA" id="ARBA00023287"/>
    </source>
</evidence>
<dbReference type="OrthoDB" id="2080124at2"/>
<keyword evidence="3" id="KW-0812">Transmembrane</keyword>
<evidence type="ECO:0000256" key="1">
    <source>
        <dbReference type="ARBA" id="ARBA00004241"/>
    </source>
</evidence>
<dbReference type="RefSeq" id="WP_013171944.1">
    <property type="nucleotide sequence ID" value="NC_014219.1"/>
</dbReference>
<sequence length="472" mass="51873">MKRIKNQAGITLIELLAALVIGTIVIGLAGSVLVSTFTQADVTSDHASLRQEANIILTKIRSDYSNADESTTLSFDNTENMLFDRNSAPLSEEDFFKFSSFTFTEVRPDGETANEFSYTEGHTPSPSEITFEKGTENRGNRLKVEFTIEDTNGRSFSVDTTIARLGDYEDYQTGTEEEQISDDTEEIISQNVSVFTSRLDFGGDLIDAPDYTGVFNDLVVTDDFNQGATLGFSNLIFNQGISLQTGSLQLGSSSTPGDIIVYGNAEFNGGTRNIYGTSYIYGDLSIQNANIHGDIFVEGNVNATSGVPQFHNGSNIYFTGELLTPSDYPTTNFIKVESIEQKERTITQTPQMHPDEWYSNKGYETTAPENRLRDAPVKHFFVDDFNINTNPQVSVDGLVVISKGDISFSTFGGQDLTNAFLFAPNGTISFNGEKFSGVMISGEGIDMPRGGIDVEFMSINDLFNRESDIPIR</sequence>
<accession>D6Y0C8</accession>
<dbReference type="HOGENOM" id="CLU_578291_0_0_9"/>
<protein>
    <recommendedName>
        <fullName evidence="6">Prepilin-type N-terminal cleavage/methylation domain-containing protein</fullName>
    </recommendedName>
</protein>
<dbReference type="InterPro" id="IPR012902">
    <property type="entry name" value="N_methyl_site"/>
</dbReference>
<dbReference type="AlphaFoldDB" id="D6Y0C8"/>
<dbReference type="EMBL" id="CP001791">
    <property type="protein sequence ID" value="ADH98519.1"/>
    <property type="molecule type" value="Genomic_DNA"/>
</dbReference>
<evidence type="ECO:0008006" key="6">
    <source>
        <dbReference type="Google" id="ProtNLM"/>
    </source>
</evidence>
<dbReference type="GO" id="GO:0030420">
    <property type="term" value="P:establishment of competence for transformation"/>
    <property type="evidence" value="ECO:0007669"/>
    <property type="project" value="UniProtKB-KW"/>
</dbReference>
<evidence type="ECO:0000313" key="5">
    <source>
        <dbReference type="Proteomes" id="UP000000271"/>
    </source>
</evidence>
<proteinExistence type="predicted"/>
<gene>
    <name evidence="4" type="ordered locus">Bsel_0998</name>
</gene>
<keyword evidence="2" id="KW-0178">Competence</keyword>
<reference evidence="4" key="1">
    <citation type="submission" date="2009-10" db="EMBL/GenBank/DDBJ databases">
        <title>Complete sequence of Bacillus selenitireducens MLS10.</title>
        <authorList>
            <consortium name="US DOE Joint Genome Institute"/>
            <person name="Lucas S."/>
            <person name="Copeland A."/>
            <person name="Lapidus A."/>
            <person name="Glavina del Rio T."/>
            <person name="Dalin E."/>
            <person name="Tice H."/>
            <person name="Bruce D."/>
            <person name="Goodwin L."/>
            <person name="Pitluck S."/>
            <person name="Sims D."/>
            <person name="Brettin T."/>
            <person name="Detter J.C."/>
            <person name="Han C."/>
            <person name="Larimer F."/>
            <person name="Land M."/>
            <person name="Hauser L."/>
            <person name="Kyrpides N."/>
            <person name="Ovchinnikova G."/>
            <person name="Stolz J."/>
        </authorList>
    </citation>
    <scope>NUCLEOTIDE SEQUENCE [LARGE SCALE GENOMIC DNA]</scope>
    <source>
        <strain evidence="4">MLS10</strain>
    </source>
</reference>